<protein>
    <submittedName>
        <fullName evidence="2">GNAT family N-acetyltransferase</fullName>
    </submittedName>
</protein>
<dbReference type="EMBL" id="WBOF01000001">
    <property type="protein sequence ID" value="MQS12256.1"/>
    <property type="molecule type" value="Genomic_DNA"/>
</dbReference>
<sequence>MHAVTSVDHEPANPDRHLLDEIERYYDAVPRGAARAEDFGPLTLFVREGAGWPYYARPTLGHEGPAATAEDVRRVLARQRELGAPEAFEWVAEHDPRLRAAVEEAGLTVHEHPLLVLGLADGPATVPAVPEPVEVRVLTADAPELAGAVAVPHLAFAEPGTGLGAAGTAELAETAGKLVAEGAVERIAKRITAGATVLAAALEDGTALCAGQHNPVGAVTEVAGVGTLPTARRRGLGLAVTAALVAHARANGVRTVFLSAADEDVARIYRRAGFRPFATALIAEPAAQDASTT</sequence>
<dbReference type="OrthoDB" id="5503463at2"/>
<gene>
    <name evidence="2" type="ORF">F7Q99_08100</name>
</gene>
<accession>A0A6N7KLA2</accession>
<dbReference type="AlphaFoldDB" id="A0A6N7KLA2"/>
<keyword evidence="3" id="KW-1185">Reference proteome</keyword>
<dbReference type="Proteomes" id="UP000450000">
    <property type="component" value="Unassembled WGS sequence"/>
</dbReference>
<proteinExistence type="predicted"/>
<dbReference type="GO" id="GO:0016747">
    <property type="term" value="F:acyltransferase activity, transferring groups other than amino-acyl groups"/>
    <property type="evidence" value="ECO:0007669"/>
    <property type="project" value="InterPro"/>
</dbReference>
<evidence type="ECO:0000313" key="2">
    <source>
        <dbReference type="EMBL" id="MQS12256.1"/>
    </source>
</evidence>
<evidence type="ECO:0000313" key="3">
    <source>
        <dbReference type="Proteomes" id="UP000450000"/>
    </source>
</evidence>
<dbReference type="CDD" id="cd04301">
    <property type="entry name" value="NAT_SF"/>
    <property type="match status" value="1"/>
</dbReference>
<reference evidence="2 3" key="1">
    <citation type="submission" date="2019-09" db="EMBL/GenBank/DDBJ databases">
        <title>Genome Sequences of Streptomyces kaniharaensis ATCC 21070.</title>
        <authorList>
            <person name="Zhu W."/>
            <person name="De Crecy-Lagard V."/>
            <person name="Richards N.G."/>
        </authorList>
    </citation>
    <scope>NUCLEOTIDE SEQUENCE [LARGE SCALE GENOMIC DNA]</scope>
    <source>
        <strain evidence="2 3">SF-557</strain>
    </source>
</reference>
<feature type="domain" description="N-acetyltransferase" evidence="1">
    <location>
        <begin position="133"/>
        <end position="291"/>
    </location>
</feature>
<dbReference type="SUPFAM" id="SSF55729">
    <property type="entry name" value="Acyl-CoA N-acyltransferases (Nat)"/>
    <property type="match status" value="1"/>
</dbReference>
<keyword evidence="2" id="KW-0808">Transferase</keyword>
<comment type="caution">
    <text evidence="2">The sequence shown here is derived from an EMBL/GenBank/DDBJ whole genome shotgun (WGS) entry which is preliminary data.</text>
</comment>
<name>A0A6N7KLA2_9ACTN</name>
<dbReference type="Gene3D" id="3.40.630.30">
    <property type="match status" value="1"/>
</dbReference>
<dbReference type="Pfam" id="PF00583">
    <property type="entry name" value="Acetyltransf_1"/>
    <property type="match status" value="1"/>
</dbReference>
<dbReference type="InterPro" id="IPR016181">
    <property type="entry name" value="Acyl_CoA_acyltransferase"/>
</dbReference>
<dbReference type="InterPro" id="IPR000182">
    <property type="entry name" value="GNAT_dom"/>
</dbReference>
<organism evidence="2 3">
    <name type="scientific">Streptomyces kaniharaensis</name>
    <dbReference type="NCBI Taxonomy" id="212423"/>
    <lineage>
        <taxon>Bacteria</taxon>
        <taxon>Bacillati</taxon>
        <taxon>Actinomycetota</taxon>
        <taxon>Actinomycetes</taxon>
        <taxon>Kitasatosporales</taxon>
        <taxon>Streptomycetaceae</taxon>
        <taxon>Streptomyces</taxon>
    </lineage>
</organism>
<evidence type="ECO:0000259" key="1">
    <source>
        <dbReference type="PROSITE" id="PS51186"/>
    </source>
</evidence>
<dbReference type="PROSITE" id="PS51186">
    <property type="entry name" value="GNAT"/>
    <property type="match status" value="1"/>
</dbReference>